<keyword evidence="3" id="KW-1185">Reference proteome</keyword>
<proteinExistence type="predicted"/>
<feature type="domain" description="M23ase beta-sheet core" evidence="1">
    <location>
        <begin position="228"/>
        <end position="328"/>
    </location>
</feature>
<name>A0ABV1HZ71_9FIRM</name>
<comment type="caution">
    <text evidence="2">The sequence shown here is derived from an EMBL/GenBank/DDBJ whole genome shotgun (WGS) entry which is preliminary data.</text>
</comment>
<evidence type="ECO:0000313" key="2">
    <source>
        <dbReference type="EMBL" id="MEQ2577963.1"/>
    </source>
</evidence>
<dbReference type="PANTHER" id="PTHR21666:SF270">
    <property type="entry name" value="MUREIN HYDROLASE ACTIVATOR ENVC"/>
    <property type="match status" value="1"/>
</dbReference>
<keyword evidence="2" id="KW-0378">Hydrolase</keyword>
<dbReference type="PANTHER" id="PTHR21666">
    <property type="entry name" value="PEPTIDASE-RELATED"/>
    <property type="match status" value="1"/>
</dbReference>
<dbReference type="CDD" id="cd12797">
    <property type="entry name" value="M23_peptidase"/>
    <property type="match status" value="1"/>
</dbReference>
<dbReference type="RefSeq" id="WP_349143856.1">
    <property type="nucleotide sequence ID" value="NZ_JBBMFC010000005.1"/>
</dbReference>
<dbReference type="GO" id="GO:0016787">
    <property type="term" value="F:hydrolase activity"/>
    <property type="evidence" value="ECO:0007669"/>
    <property type="project" value="UniProtKB-KW"/>
</dbReference>
<sequence>MKKVIITDLLILAVFGSTCFWSVKKDRLTALVDKILTEQTSEDEEILVLTSSNLAKKNGQIEETQMSENADKESEENTTKDYIKWVDFTVSKFALTESYEYDRDTYGTDRHISWIDLLAWTAAHTGGKFGDDRTVCKCMEELEMEAEAGKKLEELTEDLEYFPYYREVYETVLGGMVGEYEIEEPDAQGRKVTQKRYGLKAFHPIAKGFPYTDYDDFGASRSYGYRREHLGHDMMGQVGTPVVCVESGYVEALGWNQYGGWRIGIRSFDKKRYYYYAHLRQGFPYQPELKEGSVVLAGDVIGYMGHTGYSTKEDVNNIDQTHLHVGMQLIFDESQKDSDNEIWIDCYQIMGFLYRNQSETARNDETKEWRRIYEMKDPAAEKYERTLDFSMYP</sequence>
<evidence type="ECO:0000259" key="1">
    <source>
        <dbReference type="Pfam" id="PF01551"/>
    </source>
</evidence>
<dbReference type="EC" id="3.4.-.-" evidence="2"/>
<dbReference type="InterPro" id="IPR050570">
    <property type="entry name" value="Cell_wall_metabolism_enzyme"/>
</dbReference>
<dbReference type="InterPro" id="IPR011055">
    <property type="entry name" value="Dup_hybrid_motif"/>
</dbReference>
<evidence type="ECO:0000313" key="3">
    <source>
        <dbReference type="Proteomes" id="UP001470288"/>
    </source>
</evidence>
<dbReference type="Proteomes" id="UP001470288">
    <property type="component" value="Unassembled WGS sequence"/>
</dbReference>
<dbReference type="EMBL" id="JBBMFC010000005">
    <property type="protein sequence ID" value="MEQ2577963.1"/>
    <property type="molecule type" value="Genomic_DNA"/>
</dbReference>
<dbReference type="InterPro" id="IPR016047">
    <property type="entry name" value="M23ase_b-sheet_dom"/>
</dbReference>
<accession>A0ABV1HZ71</accession>
<reference evidence="2 3" key="1">
    <citation type="submission" date="2024-03" db="EMBL/GenBank/DDBJ databases">
        <title>Human intestinal bacterial collection.</title>
        <authorList>
            <person name="Pauvert C."/>
            <person name="Hitch T.C.A."/>
            <person name="Clavel T."/>
        </authorList>
    </citation>
    <scope>NUCLEOTIDE SEQUENCE [LARGE SCALE GENOMIC DNA]</scope>
    <source>
        <strain evidence="2 3">CLA-AA-H78B</strain>
    </source>
</reference>
<dbReference type="Pfam" id="PF01551">
    <property type="entry name" value="Peptidase_M23"/>
    <property type="match status" value="1"/>
</dbReference>
<gene>
    <name evidence="2" type="ORF">WMO62_03775</name>
</gene>
<dbReference type="SUPFAM" id="SSF51261">
    <property type="entry name" value="Duplicated hybrid motif"/>
    <property type="match status" value="1"/>
</dbReference>
<protein>
    <submittedName>
        <fullName evidence="2">M23 family metallopeptidase</fullName>
        <ecNumber evidence="2">3.4.-.-</ecNumber>
    </submittedName>
</protein>
<organism evidence="2 3">
    <name type="scientific">Hominiventricola aquisgranensis</name>
    <dbReference type="NCBI Taxonomy" id="3133164"/>
    <lineage>
        <taxon>Bacteria</taxon>
        <taxon>Bacillati</taxon>
        <taxon>Bacillota</taxon>
        <taxon>Clostridia</taxon>
        <taxon>Lachnospirales</taxon>
        <taxon>Lachnospiraceae</taxon>
        <taxon>Hominiventricola</taxon>
    </lineage>
</organism>
<dbReference type="Gene3D" id="2.70.70.10">
    <property type="entry name" value="Glucose Permease (Domain IIA)"/>
    <property type="match status" value="1"/>
</dbReference>